<dbReference type="Proteomes" id="UP000618931">
    <property type="component" value="Unassembled WGS sequence"/>
</dbReference>
<proteinExistence type="predicted"/>
<evidence type="ECO:0000313" key="5">
    <source>
        <dbReference type="EMBL" id="MBF9223868.1"/>
    </source>
</evidence>
<dbReference type="InterPro" id="IPR000843">
    <property type="entry name" value="HTH_LacI"/>
</dbReference>
<keyword evidence="3" id="KW-0804">Transcription</keyword>
<dbReference type="SMART" id="SM00354">
    <property type="entry name" value="HTH_LACI"/>
    <property type="match status" value="1"/>
</dbReference>
<dbReference type="CDD" id="cd01392">
    <property type="entry name" value="HTH_LacI"/>
    <property type="match status" value="1"/>
</dbReference>
<sequence>MSFVNLKQLAGELGLASSTVSRAMRDSYEISTATRERVKSVARQLNYQPNPYASCLRNNVTKTIGVILPQLDNHFFSLAINGIEEVAQQNGYHVLIYLTHDSGEQEKAVSKYLTSGRVDGILLALASGTRGIGHLEKLKLLGVPIVQFDRVNETLRTATVTTDDYASGYQATEHLLRAGCRKVAHLLVSESLSISSRRLQGYRAALAAHHVPFDADLVLTGTASNDENLRRIARLLTQRPDIDGIFASVERLALSSYQACQQLGIAIPDAIKIIGFSNMETATLLAPALTTITQPAYAIGKEAARILFQAITKHKPVLPAQSLELKSELIARASTACAAR</sequence>
<evidence type="ECO:0000313" key="6">
    <source>
        <dbReference type="Proteomes" id="UP000618931"/>
    </source>
</evidence>
<protein>
    <submittedName>
        <fullName evidence="5">LacI family DNA-binding transcriptional regulator</fullName>
    </submittedName>
</protein>
<gene>
    <name evidence="5" type="ORF">I2H31_22395</name>
</gene>
<organism evidence="5 6">
    <name type="scientific">Hymenobacter ruricola</name>
    <dbReference type="NCBI Taxonomy" id="2791023"/>
    <lineage>
        <taxon>Bacteria</taxon>
        <taxon>Pseudomonadati</taxon>
        <taxon>Bacteroidota</taxon>
        <taxon>Cytophagia</taxon>
        <taxon>Cytophagales</taxon>
        <taxon>Hymenobacteraceae</taxon>
        <taxon>Hymenobacter</taxon>
    </lineage>
</organism>
<dbReference type="Pfam" id="PF00356">
    <property type="entry name" value="LacI"/>
    <property type="match status" value="1"/>
</dbReference>
<dbReference type="CDD" id="cd06267">
    <property type="entry name" value="PBP1_LacI_sugar_binding-like"/>
    <property type="match status" value="1"/>
</dbReference>
<dbReference type="Gene3D" id="1.10.260.40">
    <property type="entry name" value="lambda repressor-like DNA-binding domains"/>
    <property type="match status" value="1"/>
</dbReference>
<dbReference type="InterPro" id="IPR010982">
    <property type="entry name" value="Lambda_DNA-bd_dom_sf"/>
</dbReference>
<evidence type="ECO:0000256" key="1">
    <source>
        <dbReference type="ARBA" id="ARBA00023015"/>
    </source>
</evidence>
<dbReference type="SUPFAM" id="SSF53822">
    <property type="entry name" value="Periplasmic binding protein-like I"/>
    <property type="match status" value="1"/>
</dbReference>
<dbReference type="PANTHER" id="PTHR30146:SF109">
    <property type="entry name" value="HTH-TYPE TRANSCRIPTIONAL REGULATOR GALS"/>
    <property type="match status" value="1"/>
</dbReference>
<dbReference type="Gene3D" id="3.40.50.2300">
    <property type="match status" value="2"/>
</dbReference>
<reference evidence="5 6" key="1">
    <citation type="submission" date="2020-11" db="EMBL/GenBank/DDBJ databases">
        <authorList>
            <person name="Kim M.K."/>
        </authorList>
    </citation>
    <scope>NUCLEOTIDE SEQUENCE [LARGE SCALE GENOMIC DNA]</scope>
    <source>
        <strain evidence="5 6">BT662</strain>
    </source>
</reference>
<keyword evidence="2 5" id="KW-0238">DNA-binding</keyword>
<evidence type="ECO:0000259" key="4">
    <source>
        <dbReference type="PROSITE" id="PS50932"/>
    </source>
</evidence>
<keyword evidence="1" id="KW-0805">Transcription regulation</keyword>
<accession>A0ABS0IA82</accession>
<dbReference type="EMBL" id="JADQDM010000019">
    <property type="protein sequence ID" value="MBF9223868.1"/>
    <property type="molecule type" value="Genomic_DNA"/>
</dbReference>
<dbReference type="PANTHER" id="PTHR30146">
    <property type="entry name" value="LACI-RELATED TRANSCRIPTIONAL REPRESSOR"/>
    <property type="match status" value="1"/>
</dbReference>
<keyword evidence="6" id="KW-1185">Reference proteome</keyword>
<dbReference type="GO" id="GO:0003677">
    <property type="term" value="F:DNA binding"/>
    <property type="evidence" value="ECO:0007669"/>
    <property type="project" value="UniProtKB-KW"/>
</dbReference>
<feature type="domain" description="HTH lacI-type" evidence="4">
    <location>
        <begin position="4"/>
        <end position="58"/>
    </location>
</feature>
<evidence type="ECO:0000256" key="2">
    <source>
        <dbReference type="ARBA" id="ARBA00023125"/>
    </source>
</evidence>
<name>A0ABS0IA82_9BACT</name>
<dbReference type="PROSITE" id="PS50932">
    <property type="entry name" value="HTH_LACI_2"/>
    <property type="match status" value="1"/>
</dbReference>
<evidence type="ECO:0000256" key="3">
    <source>
        <dbReference type="ARBA" id="ARBA00023163"/>
    </source>
</evidence>
<dbReference type="SUPFAM" id="SSF47413">
    <property type="entry name" value="lambda repressor-like DNA-binding domains"/>
    <property type="match status" value="1"/>
</dbReference>
<dbReference type="InterPro" id="IPR028082">
    <property type="entry name" value="Peripla_BP_I"/>
</dbReference>
<dbReference type="InterPro" id="IPR001761">
    <property type="entry name" value="Peripla_BP/Lac1_sug-bd_dom"/>
</dbReference>
<comment type="caution">
    <text evidence="5">The sequence shown here is derived from an EMBL/GenBank/DDBJ whole genome shotgun (WGS) entry which is preliminary data.</text>
</comment>
<dbReference type="RefSeq" id="WP_196295290.1">
    <property type="nucleotide sequence ID" value="NZ_JADQDM010000019.1"/>
</dbReference>
<dbReference type="Pfam" id="PF00532">
    <property type="entry name" value="Peripla_BP_1"/>
    <property type="match status" value="1"/>
</dbReference>